<sequence length="103" mass="12309">MSERVQSQKKKAQPWLTSPCTHITAIDRSYDRNHTEYLSFGHSWGSMDNKLHFERASFWYNCWGVKPSEIVRICKIFSKSRSSRMQDFLMFFSCSIFYENHVL</sequence>
<evidence type="ECO:0000313" key="1">
    <source>
        <dbReference type="EMBL" id="KAK7817357.1"/>
    </source>
</evidence>
<accession>A0AAW0ISY0</accession>
<comment type="caution">
    <text evidence="1">The sequence shown here is derived from an EMBL/GenBank/DDBJ whole genome shotgun (WGS) entry which is preliminary data.</text>
</comment>
<evidence type="ECO:0000313" key="2">
    <source>
        <dbReference type="Proteomes" id="UP000237347"/>
    </source>
</evidence>
<organism evidence="1 2">
    <name type="scientific">Quercus suber</name>
    <name type="common">Cork oak</name>
    <dbReference type="NCBI Taxonomy" id="58331"/>
    <lineage>
        <taxon>Eukaryota</taxon>
        <taxon>Viridiplantae</taxon>
        <taxon>Streptophyta</taxon>
        <taxon>Embryophyta</taxon>
        <taxon>Tracheophyta</taxon>
        <taxon>Spermatophyta</taxon>
        <taxon>Magnoliopsida</taxon>
        <taxon>eudicotyledons</taxon>
        <taxon>Gunneridae</taxon>
        <taxon>Pentapetalae</taxon>
        <taxon>rosids</taxon>
        <taxon>fabids</taxon>
        <taxon>Fagales</taxon>
        <taxon>Fagaceae</taxon>
        <taxon>Quercus</taxon>
    </lineage>
</organism>
<reference evidence="1 2" key="1">
    <citation type="journal article" date="2018" name="Sci. Data">
        <title>The draft genome sequence of cork oak.</title>
        <authorList>
            <person name="Ramos A.M."/>
            <person name="Usie A."/>
            <person name="Barbosa P."/>
            <person name="Barros P.M."/>
            <person name="Capote T."/>
            <person name="Chaves I."/>
            <person name="Simoes F."/>
            <person name="Abreu I."/>
            <person name="Carrasquinho I."/>
            <person name="Faro C."/>
            <person name="Guimaraes J.B."/>
            <person name="Mendonca D."/>
            <person name="Nobrega F."/>
            <person name="Rodrigues L."/>
            <person name="Saibo N.J.M."/>
            <person name="Varela M.C."/>
            <person name="Egas C."/>
            <person name="Matos J."/>
            <person name="Miguel C.M."/>
            <person name="Oliveira M.M."/>
            <person name="Ricardo C.P."/>
            <person name="Goncalves S."/>
        </authorList>
    </citation>
    <scope>NUCLEOTIDE SEQUENCE [LARGE SCALE GENOMIC DNA]</scope>
    <source>
        <strain evidence="2">cv. HL8</strain>
    </source>
</reference>
<proteinExistence type="predicted"/>
<protein>
    <submittedName>
        <fullName evidence="1">Uncharacterized protein</fullName>
    </submittedName>
</protein>
<keyword evidence="2" id="KW-1185">Reference proteome</keyword>
<dbReference type="EMBL" id="PKMF04000886">
    <property type="protein sequence ID" value="KAK7817357.1"/>
    <property type="molecule type" value="Genomic_DNA"/>
</dbReference>
<gene>
    <name evidence="1" type="ORF">CFP56_042971</name>
</gene>
<dbReference type="Proteomes" id="UP000237347">
    <property type="component" value="Unassembled WGS sequence"/>
</dbReference>
<name>A0AAW0ISY0_QUESU</name>
<dbReference type="AlphaFoldDB" id="A0AAW0ISY0"/>